<dbReference type="EnsemblPlants" id="AVESA.00010b.r2.6CG1146430.1">
    <property type="protein sequence ID" value="AVESA.00010b.r2.6CG1146430.1.CDS"/>
    <property type="gene ID" value="AVESA.00010b.r2.6CG1146430"/>
</dbReference>
<evidence type="ECO:0000313" key="2">
    <source>
        <dbReference type="Proteomes" id="UP001732700"/>
    </source>
</evidence>
<sequence>MSSFLNFHIRKIILLIICHAVLSVNGEKETVYEGIVHGACDYLVKPVNMKDLKNIWQHVVRKNHVAVNHDSSDSDDTDQRMVQRVTARKGGAKKSKKRSKKNKNGGHDSRENRGSTRVSSTQKKPRVSWTGELHNRFLEAINRLGVDNAVPKAILRMMKVKNLSRECVASHLQKYRLALKRVAGEPRKYNPLVDPTDKMDMDQPVQPSSAVCCCRSNKPCSAPSIVGPHGLSIQPRNRSMGNGVHMARNSATWQPDASRRRTSAPPVGGSSEDRPMLDAFHPNRSTKAYVGVLREKLLEASSMLPSSVEEMPPDGEHVNQVPAVQVQPPGPISQISPWQNAGPSSIPGPTDGAPAVVPSQVSMLQISQLLPSFGASPGQMAVFQNEQQNQMTGIFSSSNNATPVADFSVQMTPLFSIASNTGPVEMMVHGGSTGSPFPSLGTGSSVGPPTQMAQDDSVASAAQVPNGGGASGILPLQDDPADQQAPNDQPTNSSNLFLQQIFASMANQDFNPDDDAFFGGEY</sequence>
<proteinExistence type="predicted"/>
<organism evidence="1 2">
    <name type="scientific">Avena sativa</name>
    <name type="common">Oat</name>
    <dbReference type="NCBI Taxonomy" id="4498"/>
    <lineage>
        <taxon>Eukaryota</taxon>
        <taxon>Viridiplantae</taxon>
        <taxon>Streptophyta</taxon>
        <taxon>Embryophyta</taxon>
        <taxon>Tracheophyta</taxon>
        <taxon>Spermatophyta</taxon>
        <taxon>Magnoliopsida</taxon>
        <taxon>Liliopsida</taxon>
        <taxon>Poales</taxon>
        <taxon>Poaceae</taxon>
        <taxon>BOP clade</taxon>
        <taxon>Pooideae</taxon>
        <taxon>Poodae</taxon>
        <taxon>Poeae</taxon>
        <taxon>Poeae Chloroplast Group 1 (Aveneae type)</taxon>
        <taxon>Aveninae</taxon>
        <taxon>Avena</taxon>
    </lineage>
</organism>
<reference evidence="1" key="2">
    <citation type="submission" date="2025-09" db="UniProtKB">
        <authorList>
            <consortium name="EnsemblPlants"/>
        </authorList>
    </citation>
    <scope>IDENTIFICATION</scope>
</reference>
<dbReference type="Proteomes" id="UP001732700">
    <property type="component" value="Chromosome 6C"/>
</dbReference>
<protein>
    <submittedName>
        <fullName evidence="1">Uncharacterized protein</fullName>
    </submittedName>
</protein>
<name>A0ACD5ZCW9_AVESA</name>
<accession>A0ACD5ZCW9</accession>
<reference evidence="1" key="1">
    <citation type="submission" date="2021-05" db="EMBL/GenBank/DDBJ databases">
        <authorList>
            <person name="Scholz U."/>
            <person name="Mascher M."/>
            <person name="Fiebig A."/>
        </authorList>
    </citation>
    <scope>NUCLEOTIDE SEQUENCE [LARGE SCALE GENOMIC DNA]</scope>
</reference>
<keyword evidence="2" id="KW-1185">Reference proteome</keyword>
<evidence type="ECO:0000313" key="1">
    <source>
        <dbReference type="EnsemblPlants" id="AVESA.00010b.r2.6CG1146430.1.CDS"/>
    </source>
</evidence>